<gene>
    <name evidence="3" type="ORF">C440_11113</name>
</gene>
<sequence>MVELELVLLALVVVFVVGVVAILGVTAVGAWLTARLATNFSTLVKPAVLGPTDIQDVELRVAGMRALDHVDTGVVTDVVPERRRGARGLSRFTLNDGVRFDLALATPDDRTATLWVPVPERLTGHSRFERIASACDVSPEQISDAVGSELPLVRESDGSWRIGEHRSESGSGPAAFTRATESDRV</sequence>
<feature type="compositionally biased region" description="Basic and acidic residues" evidence="1">
    <location>
        <begin position="157"/>
        <end position="168"/>
    </location>
</feature>
<dbReference type="RefSeq" id="WP_008320535.1">
    <property type="nucleotide sequence ID" value="NZ_AOLN01000013.1"/>
</dbReference>
<keyword evidence="4" id="KW-1185">Reference proteome</keyword>
<dbReference type="AlphaFoldDB" id="M0IBM9"/>
<keyword evidence="2" id="KW-0812">Transmembrane</keyword>
<dbReference type="PATRIC" id="fig|662479.7.peg.2254"/>
<dbReference type="EMBL" id="AOLN01000013">
    <property type="protein sequence ID" value="ELZ94166.1"/>
    <property type="molecule type" value="Genomic_DNA"/>
</dbReference>
<feature type="region of interest" description="Disordered" evidence="1">
    <location>
        <begin position="157"/>
        <end position="185"/>
    </location>
</feature>
<accession>M0IBM9</accession>
<dbReference type="Proteomes" id="UP000011550">
    <property type="component" value="Unassembled WGS sequence"/>
</dbReference>
<evidence type="ECO:0000313" key="3">
    <source>
        <dbReference type="EMBL" id="ELZ94166.1"/>
    </source>
</evidence>
<feature type="transmembrane region" description="Helical" evidence="2">
    <location>
        <begin position="6"/>
        <end position="32"/>
    </location>
</feature>
<comment type="caution">
    <text evidence="3">The sequence shown here is derived from an EMBL/GenBank/DDBJ whole genome shotgun (WGS) entry which is preliminary data.</text>
</comment>
<protein>
    <submittedName>
        <fullName evidence="3">Uncharacterized protein</fullName>
    </submittedName>
</protein>
<keyword evidence="2" id="KW-0472">Membrane</keyword>
<dbReference type="STRING" id="662479.C440_11113"/>
<organism evidence="3 4">
    <name type="scientific">Haloferax mucosum ATCC BAA-1512</name>
    <dbReference type="NCBI Taxonomy" id="662479"/>
    <lineage>
        <taxon>Archaea</taxon>
        <taxon>Methanobacteriati</taxon>
        <taxon>Methanobacteriota</taxon>
        <taxon>Stenosarchaea group</taxon>
        <taxon>Halobacteria</taxon>
        <taxon>Halobacteriales</taxon>
        <taxon>Haloferacaceae</taxon>
        <taxon>Haloferax</taxon>
    </lineage>
</organism>
<name>M0IBM9_9EURY</name>
<evidence type="ECO:0000313" key="4">
    <source>
        <dbReference type="Proteomes" id="UP000011550"/>
    </source>
</evidence>
<keyword evidence="2" id="KW-1133">Transmembrane helix</keyword>
<evidence type="ECO:0000256" key="1">
    <source>
        <dbReference type="SAM" id="MobiDB-lite"/>
    </source>
</evidence>
<reference evidence="3 4" key="1">
    <citation type="journal article" date="2014" name="PLoS Genet.">
        <title>Phylogenetically driven sequencing of extremely halophilic archaea reveals strategies for static and dynamic osmo-response.</title>
        <authorList>
            <person name="Becker E.A."/>
            <person name="Seitzer P.M."/>
            <person name="Tritt A."/>
            <person name="Larsen D."/>
            <person name="Krusor M."/>
            <person name="Yao A.I."/>
            <person name="Wu D."/>
            <person name="Madern D."/>
            <person name="Eisen J.A."/>
            <person name="Darling A.E."/>
            <person name="Facciotti M.T."/>
        </authorList>
    </citation>
    <scope>NUCLEOTIDE SEQUENCE [LARGE SCALE GENOMIC DNA]</scope>
    <source>
        <strain evidence="3 4">ATCC BAA-1512</strain>
    </source>
</reference>
<proteinExistence type="predicted"/>
<evidence type="ECO:0000256" key="2">
    <source>
        <dbReference type="SAM" id="Phobius"/>
    </source>
</evidence>